<proteinExistence type="predicted"/>
<protein>
    <submittedName>
        <fullName evidence="1">Uncharacterized protein</fullName>
    </submittedName>
</protein>
<evidence type="ECO:0000313" key="1">
    <source>
        <dbReference type="EMBL" id="CAB4161774.1"/>
    </source>
</evidence>
<accession>A0A6J5P2Q3</accession>
<sequence>MAHYAYIDDNNIVTDVIVGKDENELIDGLDPETYYGAIRTSYNGNIRYNFAGIGYTYDPIDDAFIAPMPLCGHDSLLLNDLKRWECAECEAIANETNPF</sequence>
<name>A0A6J5P2Q3_9CAUD</name>
<dbReference type="EMBL" id="LR796721">
    <property type="protein sequence ID" value="CAB4161774.1"/>
    <property type="molecule type" value="Genomic_DNA"/>
</dbReference>
<reference evidence="1" key="1">
    <citation type="submission" date="2020-04" db="EMBL/GenBank/DDBJ databases">
        <authorList>
            <person name="Chiriac C."/>
            <person name="Salcher M."/>
            <person name="Ghai R."/>
            <person name="Kavagutti S V."/>
        </authorList>
    </citation>
    <scope>NUCLEOTIDE SEQUENCE</scope>
</reference>
<organism evidence="1">
    <name type="scientific">uncultured Caudovirales phage</name>
    <dbReference type="NCBI Taxonomy" id="2100421"/>
    <lineage>
        <taxon>Viruses</taxon>
        <taxon>Duplodnaviria</taxon>
        <taxon>Heunggongvirae</taxon>
        <taxon>Uroviricota</taxon>
        <taxon>Caudoviricetes</taxon>
        <taxon>Peduoviridae</taxon>
        <taxon>Maltschvirus</taxon>
        <taxon>Maltschvirus maltsch</taxon>
    </lineage>
</organism>
<gene>
    <name evidence="1" type="ORF">UFOVP790_12</name>
</gene>